<gene>
    <name evidence="5" type="ORF">Dthio_PD0812</name>
</gene>
<dbReference type="InterPro" id="IPR014031">
    <property type="entry name" value="Ketoacyl_synth_C"/>
</dbReference>
<dbReference type="CDD" id="cd00834">
    <property type="entry name" value="KAS_I_II"/>
    <property type="match status" value="1"/>
</dbReference>
<evidence type="ECO:0000313" key="6">
    <source>
        <dbReference type="Proteomes" id="UP000005496"/>
    </source>
</evidence>
<evidence type="ECO:0000313" key="5">
    <source>
        <dbReference type="EMBL" id="EFI33478.1"/>
    </source>
</evidence>
<dbReference type="InterPro" id="IPR014030">
    <property type="entry name" value="Ketoacyl_synth_N"/>
</dbReference>
<evidence type="ECO:0000256" key="2">
    <source>
        <dbReference type="ARBA" id="ARBA00022679"/>
    </source>
</evidence>
<dbReference type="eggNOG" id="COG0304">
    <property type="taxonomic scope" value="Bacteria"/>
</dbReference>
<organism evidence="5 6">
    <name type="scientific">Desulfonatronospira thiodismutans ASO3-1</name>
    <dbReference type="NCBI Taxonomy" id="555779"/>
    <lineage>
        <taxon>Bacteria</taxon>
        <taxon>Pseudomonadati</taxon>
        <taxon>Thermodesulfobacteriota</taxon>
        <taxon>Desulfovibrionia</taxon>
        <taxon>Desulfovibrionales</taxon>
        <taxon>Desulfonatronovibrionaceae</taxon>
        <taxon>Desulfonatronospira</taxon>
    </lineage>
</organism>
<dbReference type="PROSITE" id="PS52004">
    <property type="entry name" value="KS3_2"/>
    <property type="match status" value="1"/>
</dbReference>
<name>D6SS12_9BACT</name>
<keyword evidence="2 3" id="KW-0808">Transferase</keyword>
<dbReference type="AlphaFoldDB" id="D6SS12"/>
<dbReference type="SUPFAM" id="SSF53901">
    <property type="entry name" value="Thiolase-like"/>
    <property type="match status" value="2"/>
</dbReference>
<feature type="domain" description="Ketosynthase family 3 (KS3)" evidence="4">
    <location>
        <begin position="3"/>
        <end position="407"/>
    </location>
</feature>
<dbReference type="PROSITE" id="PS00606">
    <property type="entry name" value="KS3_1"/>
    <property type="match status" value="1"/>
</dbReference>
<dbReference type="Proteomes" id="UP000005496">
    <property type="component" value="Unassembled WGS sequence"/>
</dbReference>
<dbReference type="PANTHER" id="PTHR11712">
    <property type="entry name" value="POLYKETIDE SYNTHASE-RELATED"/>
    <property type="match status" value="1"/>
</dbReference>
<dbReference type="EMBL" id="ACJN02000003">
    <property type="protein sequence ID" value="EFI33478.1"/>
    <property type="molecule type" value="Genomic_DNA"/>
</dbReference>
<protein>
    <submittedName>
        <fullName evidence="5">Beta-ketoacyl synthase</fullName>
    </submittedName>
</protein>
<dbReference type="InterPro" id="IPR000794">
    <property type="entry name" value="Beta-ketoacyl_synthase"/>
</dbReference>
<reference evidence="5" key="1">
    <citation type="submission" date="2010-05" db="EMBL/GenBank/DDBJ databases">
        <title>The draft genome of Desulfonatronospira thiodismutans ASO3-1.</title>
        <authorList>
            <consortium name="US DOE Joint Genome Institute (JGI-PGF)"/>
            <person name="Lucas S."/>
            <person name="Copeland A."/>
            <person name="Lapidus A."/>
            <person name="Cheng J.-F."/>
            <person name="Bruce D."/>
            <person name="Goodwin L."/>
            <person name="Pitluck S."/>
            <person name="Chertkov O."/>
            <person name="Brettin T."/>
            <person name="Detter J.C."/>
            <person name="Han C."/>
            <person name="Land M.L."/>
            <person name="Hauser L."/>
            <person name="Kyrpides N."/>
            <person name="Mikhailova N."/>
            <person name="Muyzer G."/>
            <person name="Woyke T."/>
        </authorList>
    </citation>
    <scope>NUCLEOTIDE SEQUENCE [LARGE SCALE GENOMIC DNA]</scope>
    <source>
        <strain evidence="5">ASO3-1</strain>
    </source>
</reference>
<comment type="similarity">
    <text evidence="1 3">Belongs to the thiolase-like superfamily. Beta-ketoacyl-ACP synthases family.</text>
</comment>
<accession>D6SS12</accession>
<dbReference type="GO" id="GO:0006633">
    <property type="term" value="P:fatty acid biosynthetic process"/>
    <property type="evidence" value="ECO:0007669"/>
    <property type="project" value="InterPro"/>
</dbReference>
<dbReference type="Pfam" id="PF02801">
    <property type="entry name" value="Ketoacyl-synt_C"/>
    <property type="match status" value="1"/>
</dbReference>
<dbReference type="SMART" id="SM00825">
    <property type="entry name" value="PKS_KS"/>
    <property type="match status" value="1"/>
</dbReference>
<proteinExistence type="inferred from homology"/>
<keyword evidence="6" id="KW-1185">Reference proteome</keyword>
<evidence type="ECO:0000256" key="3">
    <source>
        <dbReference type="RuleBase" id="RU003694"/>
    </source>
</evidence>
<comment type="caution">
    <text evidence="5">The sequence shown here is derived from an EMBL/GenBank/DDBJ whole genome shotgun (WGS) entry which is preliminary data.</text>
</comment>
<dbReference type="PANTHER" id="PTHR11712:SF336">
    <property type="entry name" value="3-OXOACYL-[ACYL-CARRIER-PROTEIN] SYNTHASE, MITOCHONDRIAL"/>
    <property type="match status" value="1"/>
</dbReference>
<sequence length="409" mass="43493">MSLNRVVVTGMGAVSPYGMGADILYSSLKKGASAIRQVPDLETVKGLRCHIAGVVPDLDEKQIPRKFRRSMSRMSVYSTLAAMEALEMADVREEQRRSEQTGVIIGTTVSSPQTLQDFFSDYLQDFSVERVKSSLFFKIMGHSCAANVAQSLGITGRILAPSAACATGVQAIGLAFEAIALGRQDIVLCGGAEELHPLTVAIFDIINAASTQFNTVPDSSPRPFDERRDGIVCSEGCGILVLESLDSALSRGASILAEIVGFASNTDTSNISTPDSARIEQCMRMALASAGVGSDEVDYVNAHATATTLGDSAECRAIEHIFGADIPVSSFKGHFGHSLAASGSLEMIGMLNMLQEEVCLPTLNLNIPSEDCAMVRHVQTLESCAVKTALKNNFALGGVNTSLVVRKYV</sequence>
<dbReference type="OrthoDB" id="9808669at2"/>
<evidence type="ECO:0000256" key="1">
    <source>
        <dbReference type="ARBA" id="ARBA00008467"/>
    </source>
</evidence>
<dbReference type="RefSeq" id="WP_008870830.1">
    <property type="nucleotide sequence ID" value="NZ_ACJN02000003.1"/>
</dbReference>
<dbReference type="InterPro" id="IPR018201">
    <property type="entry name" value="Ketoacyl_synth_AS"/>
</dbReference>
<dbReference type="InterPro" id="IPR016039">
    <property type="entry name" value="Thiolase-like"/>
</dbReference>
<dbReference type="GO" id="GO:0004315">
    <property type="term" value="F:3-oxoacyl-[acyl-carrier-protein] synthase activity"/>
    <property type="evidence" value="ECO:0007669"/>
    <property type="project" value="InterPro"/>
</dbReference>
<dbReference type="GO" id="GO:0005829">
    <property type="term" value="C:cytosol"/>
    <property type="evidence" value="ECO:0007669"/>
    <property type="project" value="TreeGrafter"/>
</dbReference>
<dbReference type="Pfam" id="PF00109">
    <property type="entry name" value="ketoacyl-synt"/>
    <property type="match status" value="1"/>
</dbReference>
<dbReference type="InterPro" id="IPR020841">
    <property type="entry name" value="PKS_Beta-ketoAc_synthase_dom"/>
</dbReference>
<evidence type="ECO:0000259" key="4">
    <source>
        <dbReference type="PROSITE" id="PS52004"/>
    </source>
</evidence>
<dbReference type="Gene3D" id="3.40.47.10">
    <property type="match status" value="1"/>
</dbReference>